<protein>
    <submittedName>
        <fullName evidence="2">Uncharacterized protein</fullName>
    </submittedName>
</protein>
<feature type="compositionally biased region" description="Basic and acidic residues" evidence="1">
    <location>
        <begin position="238"/>
        <end position="247"/>
    </location>
</feature>
<evidence type="ECO:0000313" key="2">
    <source>
        <dbReference type="EMBL" id="MCH83836.1"/>
    </source>
</evidence>
<accession>A0A392M8S9</accession>
<feature type="region of interest" description="Disordered" evidence="1">
    <location>
        <begin position="215"/>
        <end position="393"/>
    </location>
</feature>
<proteinExistence type="predicted"/>
<feature type="compositionally biased region" description="Low complexity" evidence="1">
    <location>
        <begin position="267"/>
        <end position="277"/>
    </location>
</feature>
<reference evidence="2 3" key="1">
    <citation type="journal article" date="2018" name="Front. Plant Sci.">
        <title>Red Clover (Trifolium pratense) and Zigzag Clover (T. medium) - A Picture of Genomic Similarities and Differences.</title>
        <authorList>
            <person name="Dluhosova J."/>
            <person name="Istvanek J."/>
            <person name="Nedelnik J."/>
            <person name="Repkova J."/>
        </authorList>
    </citation>
    <scope>NUCLEOTIDE SEQUENCE [LARGE SCALE GENOMIC DNA]</scope>
    <source>
        <strain evidence="3">cv. 10/8</strain>
        <tissue evidence="2">Leaf</tissue>
    </source>
</reference>
<feature type="compositionally biased region" description="Polar residues" evidence="1">
    <location>
        <begin position="364"/>
        <end position="374"/>
    </location>
</feature>
<feature type="non-terminal residue" evidence="2">
    <location>
        <position position="393"/>
    </location>
</feature>
<feature type="compositionally biased region" description="Acidic residues" evidence="1">
    <location>
        <begin position="307"/>
        <end position="316"/>
    </location>
</feature>
<evidence type="ECO:0000256" key="1">
    <source>
        <dbReference type="SAM" id="MobiDB-lite"/>
    </source>
</evidence>
<name>A0A392M8S9_9FABA</name>
<organism evidence="2 3">
    <name type="scientific">Trifolium medium</name>
    <dbReference type="NCBI Taxonomy" id="97028"/>
    <lineage>
        <taxon>Eukaryota</taxon>
        <taxon>Viridiplantae</taxon>
        <taxon>Streptophyta</taxon>
        <taxon>Embryophyta</taxon>
        <taxon>Tracheophyta</taxon>
        <taxon>Spermatophyta</taxon>
        <taxon>Magnoliopsida</taxon>
        <taxon>eudicotyledons</taxon>
        <taxon>Gunneridae</taxon>
        <taxon>Pentapetalae</taxon>
        <taxon>rosids</taxon>
        <taxon>fabids</taxon>
        <taxon>Fabales</taxon>
        <taxon>Fabaceae</taxon>
        <taxon>Papilionoideae</taxon>
        <taxon>50 kb inversion clade</taxon>
        <taxon>NPAAA clade</taxon>
        <taxon>Hologalegina</taxon>
        <taxon>IRL clade</taxon>
        <taxon>Trifolieae</taxon>
        <taxon>Trifolium</taxon>
    </lineage>
</organism>
<dbReference type="Proteomes" id="UP000265520">
    <property type="component" value="Unassembled WGS sequence"/>
</dbReference>
<keyword evidence="3" id="KW-1185">Reference proteome</keyword>
<feature type="compositionally biased region" description="Polar residues" evidence="1">
    <location>
        <begin position="344"/>
        <end position="353"/>
    </location>
</feature>
<sequence length="393" mass="44403">MEQPVDFKTLRANGYDVKKFFEDQGWMGYFEMINGPVYTVLVKDFWPRCDVVTQEDADQTDIRSGVTGYEVTLTQSIIAQVLKLPNQGIFKTFTPTSGKLSNFVSRIAMQCYIDEEAEPTNKVNDMKLSREFKRLKLMIFWKNRENHSSMDILYHTRAPIPKQPPTLFSNEPKEVVLEYMRIMKDEGVIITGADIAQAYPEDKQEKMKRIVKVKQEKVDEETTSGNTSASRAGASEAKSTEEKKASEATDTEDIGASEAKDTENSKGKAVAKSVAKPVSEKKEKAFKKPRSVKKRAPRIPRRYVVSDSDEEIEEEQPMFKRKRTEQAEPEKAQSASEDMDTDADTGNPNSINDNVPVFQAHTPPISSSLNQPIPETNDDIDPTLLQPINIIHP</sequence>
<comment type="caution">
    <text evidence="2">The sequence shown here is derived from an EMBL/GenBank/DDBJ whole genome shotgun (WGS) entry which is preliminary data.</text>
</comment>
<feature type="compositionally biased region" description="Basic residues" evidence="1">
    <location>
        <begin position="284"/>
        <end position="301"/>
    </location>
</feature>
<evidence type="ECO:0000313" key="3">
    <source>
        <dbReference type="Proteomes" id="UP000265520"/>
    </source>
</evidence>
<gene>
    <name evidence="2" type="ORF">A2U01_0004662</name>
</gene>
<dbReference type="EMBL" id="LXQA010005835">
    <property type="protein sequence ID" value="MCH83836.1"/>
    <property type="molecule type" value="Genomic_DNA"/>
</dbReference>
<dbReference type="AlphaFoldDB" id="A0A392M8S9"/>